<dbReference type="EMBL" id="JH000896">
    <property type="protein sequence ID" value="EGW04891.1"/>
    <property type="molecule type" value="Genomic_DNA"/>
</dbReference>
<sequence>MHIPSNRHIRVCPRRRSLETKANIWHRNEALAFGASIGAKKWNGPPVYIHTHTGAKSGMVHLYTLTNRHKLKLE</sequence>
<protein>
    <submittedName>
        <fullName evidence="1">Uncharacterized protein</fullName>
    </submittedName>
</protein>
<accession>G3HXX4</accession>
<gene>
    <name evidence="1" type="ORF">I79_015890</name>
</gene>
<dbReference type="Proteomes" id="UP000001075">
    <property type="component" value="Unassembled WGS sequence"/>
</dbReference>
<proteinExistence type="predicted"/>
<dbReference type="AlphaFoldDB" id="G3HXX4"/>
<evidence type="ECO:0000313" key="1">
    <source>
        <dbReference type="EMBL" id="EGW04891.1"/>
    </source>
</evidence>
<organism evidence="1 2">
    <name type="scientific">Cricetulus griseus</name>
    <name type="common">Chinese hamster</name>
    <name type="synonym">Cricetulus barabensis griseus</name>
    <dbReference type="NCBI Taxonomy" id="10029"/>
    <lineage>
        <taxon>Eukaryota</taxon>
        <taxon>Metazoa</taxon>
        <taxon>Chordata</taxon>
        <taxon>Craniata</taxon>
        <taxon>Vertebrata</taxon>
        <taxon>Euteleostomi</taxon>
        <taxon>Mammalia</taxon>
        <taxon>Eutheria</taxon>
        <taxon>Euarchontoglires</taxon>
        <taxon>Glires</taxon>
        <taxon>Rodentia</taxon>
        <taxon>Myomorpha</taxon>
        <taxon>Muroidea</taxon>
        <taxon>Cricetidae</taxon>
        <taxon>Cricetinae</taxon>
        <taxon>Cricetulus</taxon>
    </lineage>
</organism>
<evidence type="ECO:0000313" key="2">
    <source>
        <dbReference type="Proteomes" id="UP000001075"/>
    </source>
</evidence>
<reference evidence="2" key="1">
    <citation type="journal article" date="2011" name="Nat. Biotechnol.">
        <title>The genomic sequence of the Chinese hamster ovary (CHO)-K1 cell line.</title>
        <authorList>
            <person name="Xu X."/>
            <person name="Nagarajan H."/>
            <person name="Lewis N.E."/>
            <person name="Pan S."/>
            <person name="Cai Z."/>
            <person name="Liu X."/>
            <person name="Chen W."/>
            <person name="Xie M."/>
            <person name="Wang W."/>
            <person name="Hammond S."/>
            <person name="Andersen M.R."/>
            <person name="Neff N."/>
            <person name="Passarelli B."/>
            <person name="Koh W."/>
            <person name="Fan H.C."/>
            <person name="Wang J."/>
            <person name="Gui Y."/>
            <person name="Lee K.H."/>
            <person name="Betenbaugh M.J."/>
            <person name="Quake S.R."/>
            <person name="Famili I."/>
            <person name="Palsson B.O."/>
            <person name="Wang J."/>
        </authorList>
    </citation>
    <scope>NUCLEOTIDE SEQUENCE [LARGE SCALE GENOMIC DNA]</scope>
    <source>
        <strain evidence="2">CHO K1 cell line</strain>
    </source>
</reference>
<name>G3HXX4_CRIGR</name>
<dbReference type="InParanoid" id="G3HXX4"/>